<dbReference type="Proteomes" id="UP000281553">
    <property type="component" value="Unassembled WGS sequence"/>
</dbReference>
<feature type="non-terminal residue" evidence="2">
    <location>
        <position position="564"/>
    </location>
</feature>
<name>A0A3P7RGJ4_DIBLA</name>
<proteinExistence type="predicted"/>
<keyword evidence="3" id="KW-1185">Reference proteome</keyword>
<dbReference type="AlphaFoldDB" id="A0A3P7RGJ4"/>
<feature type="region of interest" description="Disordered" evidence="1">
    <location>
        <begin position="107"/>
        <end position="131"/>
    </location>
</feature>
<accession>A0A3P7RGJ4</accession>
<dbReference type="EMBL" id="UYRU01104203">
    <property type="protein sequence ID" value="VDN42286.1"/>
    <property type="molecule type" value="Genomic_DNA"/>
</dbReference>
<feature type="region of interest" description="Disordered" evidence="1">
    <location>
        <begin position="495"/>
        <end position="551"/>
    </location>
</feature>
<sequence length="564" mass="61621">MKRQHGAEERGDLIAQLSRNTVAALTRAISKRAKYADTEEPLRGLEEELKGIVQQVLKSGLVSVGTDDFKSASKSEKTEDLEDAISIPSSRLGFVPLNPPILSFSEEKSSEAATVEEAKTETRPEGFSLSGYIPPPREIMEALGSNMPMCFDQSFSMYYEAACRVIQMQTAPTVPQNFLGFLPRTLTGEQKRLPDLSLKTDHPTPPEVIAFGTSDRRRDRWPLVHPEGTWHRMEGQKQPCNQKTPDEVQAQSGANAPMSCEVSFGSCLEEEVIKAEGPKAESLMSLQRHPSEVKMPPSHISQPSDSLLASVFGLQHQMFNQPLDCGPRPLRPPTNDVLSPSHLLNLRNPCQSSLEDHKLQMPSEHQTEALSLVVTSAGQSRPAQSECVKSAGGFQKCSTEANSQSSDIFPSNFPASYGFPMLSHDALMESPLEPYPPIVADSGLHPGCPSGGIPRKKRTKVTDTRLIAKTTRTTLLPPPPPPPEFLHETALHSPLLGSRSSPVNSEGTQLNSGNANRRPLDASSFLRLGLPPLPPVGKSPREDASRTQSHLRFESLLMSDILKG</sequence>
<feature type="compositionally biased region" description="Polar residues" evidence="1">
    <location>
        <begin position="498"/>
        <end position="515"/>
    </location>
</feature>
<evidence type="ECO:0000313" key="2">
    <source>
        <dbReference type="EMBL" id="VDN42286.1"/>
    </source>
</evidence>
<dbReference type="OrthoDB" id="6253420at2759"/>
<reference evidence="2 3" key="1">
    <citation type="submission" date="2018-11" db="EMBL/GenBank/DDBJ databases">
        <authorList>
            <consortium name="Pathogen Informatics"/>
        </authorList>
    </citation>
    <scope>NUCLEOTIDE SEQUENCE [LARGE SCALE GENOMIC DNA]</scope>
</reference>
<evidence type="ECO:0000256" key="1">
    <source>
        <dbReference type="SAM" id="MobiDB-lite"/>
    </source>
</evidence>
<gene>
    <name evidence="2" type="ORF">DILT_LOCUS18783</name>
</gene>
<organism evidence="2 3">
    <name type="scientific">Dibothriocephalus latus</name>
    <name type="common">Fish tapeworm</name>
    <name type="synonym">Diphyllobothrium latum</name>
    <dbReference type="NCBI Taxonomy" id="60516"/>
    <lineage>
        <taxon>Eukaryota</taxon>
        <taxon>Metazoa</taxon>
        <taxon>Spiralia</taxon>
        <taxon>Lophotrochozoa</taxon>
        <taxon>Platyhelminthes</taxon>
        <taxon>Cestoda</taxon>
        <taxon>Eucestoda</taxon>
        <taxon>Diphyllobothriidea</taxon>
        <taxon>Diphyllobothriidae</taxon>
        <taxon>Dibothriocephalus</taxon>
    </lineage>
</organism>
<protein>
    <submittedName>
        <fullName evidence="2">Uncharacterized protein</fullName>
    </submittedName>
</protein>
<evidence type="ECO:0000313" key="3">
    <source>
        <dbReference type="Proteomes" id="UP000281553"/>
    </source>
</evidence>
<feature type="compositionally biased region" description="Basic and acidic residues" evidence="1">
    <location>
        <begin position="107"/>
        <end position="124"/>
    </location>
</feature>